<dbReference type="SUPFAM" id="SSF53098">
    <property type="entry name" value="Ribonuclease H-like"/>
    <property type="match status" value="1"/>
</dbReference>
<dbReference type="InterPro" id="IPR012337">
    <property type="entry name" value="RNaseH-like_sf"/>
</dbReference>
<dbReference type="PANTHER" id="PTHR33258">
    <property type="entry name" value="TRANSPOSASE INSL FOR INSERTION SEQUENCE ELEMENT IS186A-RELATED"/>
    <property type="match status" value="1"/>
</dbReference>
<evidence type="ECO:0000256" key="3">
    <source>
        <dbReference type="ARBA" id="ARBA00023125"/>
    </source>
</evidence>
<dbReference type="NCBIfam" id="NF033592">
    <property type="entry name" value="transpos_IS4_1"/>
    <property type="match status" value="1"/>
</dbReference>
<keyword evidence="7" id="KW-1185">Reference proteome</keyword>
<comment type="similarity">
    <text evidence="1">Belongs to the transposase 11 family.</text>
</comment>
<dbReference type="Pfam" id="PF01609">
    <property type="entry name" value="DDE_Tnp_1"/>
    <property type="match status" value="1"/>
</dbReference>
<dbReference type="InterPro" id="IPR047952">
    <property type="entry name" value="Transpos_IS4"/>
</dbReference>
<sequence length="325" mass="37714">MIELLITMGAGSQNKELLEFFKFDASLPTASALIQQRNKLKPSALLFVLQDFCKSFEKIKRYKGYRLLAVDGSKVPIFRDPTDTDTFVILNQYSEGLNFLHVNALYDICNKLYLDATIHAYRGFSECRGFIEMIKRSPLSEKVILIADRGYEAYNNLAHLQEKGWNYVIRVKACDITKGILSKTDLPSGQEFDEIVSVLMTRRQTNEVRSSPKHYRFLAQHSTFDFLPVGSKGTYRVTFRVVCVELEKGKFQYLVTNLGSDFSMQDIKYLYHKRWGIEISFRELKHTIGLMHFNSKKVEHIKQEIYAKMILYNFCEMITLNVVIK</sequence>
<evidence type="ECO:0000256" key="4">
    <source>
        <dbReference type="ARBA" id="ARBA00023172"/>
    </source>
</evidence>
<dbReference type="Proteomes" id="UP001163550">
    <property type="component" value="Chromosome"/>
</dbReference>
<evidence type="ECO:0000259" key="5">
    <source>
        <dbReference type="Pfam" id="PF01609"/>
    </source>
</evidence>
<proteinExistence type="inferred from homology"/>
<gene>
    <name evidence="6" type="ORF">LNN31_18590</name>
</gene>
<feature type="domain" description="Transposase IS4-like" evidence="5">
    <location>
        <begin position="64"/>
        <end position="314"/>
    </location>
</feature>
<name>A0ABY6HDZ2_9FIRM</name>
<evidence type="ECO:0000256" key="2">
    <source>
        <dbReference type="ARBA" id="ARBA00022578"/>
    </source>
</evidence>
<protein>
    <submittedName>
        <fullName evidence="6">IS4 family transposase</fullName>
    </submittedName>
</protein>
<keyword evidence="3" id="KW-0238">DNA-binding</keyword>
<keyword evidence="4" id="KW-0233">DNA recombination</keyword>
<dbReference type="PANTHER" id="PTHR33258:SF1">
    <property type="entry name" value="TRANSPOSASE INSL FOR INSERTION SEQUENCE ELEMENT IS186A-RELATED"/>
    <property type="match status" value="1"/>
</dbReference>
<evidence type="ECO:0000256" key="1">
    <source>
        <dbReference type="ARBA" id="ARBA00010075"/>
    </source>
</evidence>
<dbReference type="EMBL" id="CP087994">
    <property type="protein sequence ID" value="UYO62753.1"/>
    <property type="molecule type" value="Genomic_DNA"/>
</dbReference>
<evidence type="ECO:0000313" key="7">
    <source>
        <dbReference type="Proteomes" id="UP001163550"/>
    </source>
</evidence>
<organism evidence="6 7">
    <name type="scientific">Acetobacterium wieringae</name>
    <dbReference type="NCBI Taxonomy" id="52694"/>
    <lineage>
        <taxon>Bacteria</taxon>
        <taxon>Bacillati</taxon>
        <taxon>Bacillota</taxon>
        <taxon>Clostridia</taxon>
        <taxon>Eubacteriales</taxon>
        <taxon>Eubacteriaceae</taxon>
        <taxon>Acetobacterium</taxon>
    </lineage>
</organism>
<evidence type="ECO:0000313" key="6">
    <source>
        <dbReference type="EMBL" id="UYO62753.1"/>
    </source>
</evidence>
<reference evidence="6" key="1">
    <citation type="submission" date="2021-11" db="EMBL/GenBank/DDBJ databases">
        <title>Isoprene-degrading acetogen.</title>
        <authorList>
            <person name="Yang Y."/>
            <person name="Jin H."/>
            <person name="Yan J."/>
        </authorList>
    </citation>
    <scope>NUCLEOTIDE SEQUENCE</scope>
    <source>
        <strain evidence="6">Berkeley</strain>
    </source>
</reference>
<accession>A0ABY6HDZ2</accession>
<keyword evidence="2" id="KW-0815">Transposition</keyword>
<dbReference type="Gene3D" id="3.90.350.10">
    <property type="entry name" value="Transposase Inhibitor Protein From Tn5, Chain A, domain 1"/>
    <property type="match status" value="1"/>
</dbReference>
<dbReference type="InterPro" id="IPR002559">
    <property type="entry name" value="Transposase_11"/>
</dbReference>